<dbReference type="InterPro" id="IPR003439">
    <property type="entry name" value="ABC_transporter-like_ATP-bd"/>
</dbReference>
<dbReference type="GO" id="GO:0005524">
    <property type="term" value="F:ATP binding"/>
    <property type="evidence" value="ECO:0007669"/>
    <property type="project" value="UniProtKB-KW"/>
</dbReference>
<keyword evidence="7 13" id="KW-0067">ATP-binding</keyword>
<feature type="transmembrane region" description="Helical" evidence="10">
    <location>
        <begin position="301"/>
        <end position="323"/>
    </location>
</feature>
<dbReference type="SUPFAM" id="SSF52540">
    <property type="entry name" value="P-loop containing nucleoside triphosphate hydrolases"/>
    <property type="match status" value="1"/>
</dbReference>
<dbReference type="GO" id="GO:0016887">
    <property type="term" value="F:ATP hydrolysis activity"/>
    <property type="evidence" value="ECO:0007669"/>
    <property type="project" value="InterPro"/>
</dbReference>
<evidence type="ECO:0000256" key="4">
    <source>
        <dbReference type="ARBA" id="ARBA00022475"/>
    </source>
</evidence>
<dbReference type="PROSITE" id="PS50929">
    <property type="entry name" value="ABC_TM1F"/>
    <property type="match status" value="1"/>
</dbReference>
<protein>
    <submittedName>
        <fullName evidence="13">ATP-binding cassette subfamily B protein</fullName>
    </submittedName>
</protein>
<keyword evidence="6" id="KW-0547">Nucleotide-binding</keyword>
<reference evidence="13 14" key="1">
    <citation type="submission" date="2019-03" db="EMBL/GenBank/DDBJ databases">
        <title>Genomic Encyclopedia of Archaeal and Bacterial Type Strains, Phase II (KMG-II): from individual species to whole genera.</title>
        <authorList>
            <person name="Goeker M."/>
        </authorList>
    </citation>
    <scope>NUCLEOTIDE SEQUENCE [LARGE SCALE GENOMIC DNA]</scope>
    <source>
        <strain evidence="13 14">ATCC 35214</strain>
    </source>
</reference>
<keyword evidence="9 10" id="KW-0472">Membrane</keyword>
<evidence type="ECO:0000256" key="7">
    <source>
        <dbReference type="ARBA" id="ARBA00022840"/>
    </source>
</evidence>
<dbReference type="OrthoDB" id="383768at2"/>
<comment type="subcellular location">
    <subcellularLocation>
        <location evidence="1">Cell membrane</location>
        <topology evidence="1">Multi-pass membrane protein</topology>
    </subcellularLocation>
</comment>
<name>A0A4R7UE17_9BACT</name>
<dbReference type="InterPro" id="IPR017871">
    <property type="entry name" value="ABC_transporter-like_CS"/>
</dbReference>
<keyword evidence="4" id="KW-1003">Cell membrane</keyword>
<dbReference type="RefSeq" id="WP_134111203.1">
    <property type="nucleotide sequence ID" value="NZ_SOCN01000004.1"/>
</dbReference>
<dbReference type="PROSITE" id="PS00211">
    <property type="entry name" value="ABC_TRANSPORTER_1"/>
    <property type="match status" value="1"/>
</dbReference>
<dbReference type="Pfam" id="PF00664">
    <property type="entry name" value="ABC_membrane"/>
    <property type="match status" value="1"/>
</dbReference>
<feature type="transmembrane region" description="Helical" evidence="10">
    <location>
        <begin position="183"/>
        <end position="203"/>
    </location>
</feature>
<dbReference type="InterPro" id="IPR011527">
    <property type="entry name" value="ABC1_TM_dom"/>
</dbReference>
<dbReference type="Proteomes" id="UP000295757">
    <property type="component" value="Unassembled WGS sequence"/>
</dbReference>
<dbReference type="FunFam" id="3.40.50.300:FF:000221">
    <property type="entry name" value="Multidrug ABC transporter ATP-binding protein"/>
    <property type="match status" value="1"/>
</dbReference>
<dbReference type="GO" id="GO:0015421">
    <property type="term" value="F:ABC-type oligopeptide transporter activity"/>
    <property type="evidence" value="ECO:0007669"/>
    <property type="project" value="TreeGrafter"/>
</dbReference>
<feature type="transmembrane region" description="Helical" evidence="10">
    <location>
        <begin position="261"/>
        <end position="289"/>
    </location>
</feature>
<evidence type="ECO:0000259" key="12">
    <source>
        <dbReference type="PROSITE" id="PS50929"/>
    </source>
</evidence>
<accession>A0A4R7UE17</accession>
<evidence type="ECO:0000259" key="11">
    <source>
        <dbReference type="PROSITE" id="PS50893"/>
    </source>
</evidence>
<evidence type="ECO:0000256" key="2">
    <source>
        <dbReference type="ARBA" id="ARBA00005417"/>
    </source>
</evidence>
<dbReference type="SUPFAM" id="SSF90123">
    <property type="entry name" value="ABC transporter transmembrane region"/>
    <property type="match status" value="1"/>
</dbReference>
<feature type="transmembrane region" description="Helical" evidence="10">
    <location>
        <begin position="81"/>
        <end position="106"/>
    </location>
</feature>
<feature type="domain" description="ABC transmembrane type-1" evidence="12">
    <location>
        <begin position="37"/>
        <end position="324"/>
    </location>
</feature>
<keyword evidence="5 10" id="KW-0812">Transmembrane</keyword>
<comment type="similarity">
    <text evidence="2">Belongs to the ABC transporter superfamily.</text>
</comment>
<evidence type="ECO:0000256" key="9">
    <source>
        <dbReference type="ARBA" id="ARBA00023136"/>
    </source>
</evidence>
<evidence type="ECO:0000313" key="14">
    <source>
        <dbReference type="Proteomes" id="UP000295757"/>
    </source>
</evidence>
<keyword evidence="3" id="KW-0813">Transport</keyword>
<evidence type="ECO:0000256" key="6">
    <source>
        <dbReference type="ARBA" id="ARBA00022741"/>
    </source>
</evidence>
<sequence length="601" mass="68192">MKTNINFKYDVIENKVISKNKKITLFSISYGTRWLFLTTIILNIVSIILETYMPLFVKNILDTINKTSLSYDIKYQAIVKYSIYLIVFGVLTGIFTLLAAYLNVVARYRYAKNLRYVLFAKVQTFSFEDLDKFSTGVIVNRLSSDVDNIVKLYGIIGRPLFRLPIMFVASIVFAAQQSGTLSIIFAITLPLLLIFFVIMWKYGIPIFSKTFKKTDEYNSKLQENLNSMRVIKSYVTEEQEQVKHDQINLEMRDISIKGEKIFTWYHIVIMNTIFMSVITLVLIGIPMVLKQEIEIGTITAFSTYIWMITGSFMGILNISGELFRSIPSAKRYKEIIDHQISIIQKPNAIAKEITGNIEFKNVVLKYKSNDFNSLENINLSIQAGKSLGIIGSTSSGKSSLLNLIPRFYDVSDGQIFIDDIDVRNYQFSNLRAAISAVFQNTALFSGSIRDNMKWGNPQASDDEIIIVLKQACIWDFVANQPNQLDYHIEQGGENLSGGQKQRFCIARALLKKPKILLLDDATSALDTKTEKSIQDALNSLSNVTTLIVSQKINFVRHCDNIIILDNGKIIASGTHQQLLHNSKYYAELYQIQSSLGGLDEN</sequence>
<dbReference type="InterPro" id="IPR036640">
    <property type="entry name" value="ABC1_TM_sf"/>
</dbReference>
<gene>
    <name evidence="13" type="ORF">BCF59_0671</name>
</gene>
<dbReference type="EMBL" id="SOCN01000004">
    <property type="protein sequence ID" value="TDV23048.1"/>
    <property type="molecule type" value="Genomic_DNA"/>
</dbReference>
<evidence type="ECO:0000313" key="13">
    <source>
        <dbReference type="EMBL" id="TDV23048.1"/>
    </source>
</evidence>
<evidence type="ECO:0000256" key="10">
    <source>
        <dbReference type="SAM" id="Phobius"/>
    </source>
</evidence>
<evidence type="ECO:0000256" key="1">
    <source>
        <dbReference type="ARBA" id="ARBA00004651"/>
    </source>
</evidence>
<organism evidence="13 14">
    <name type="scientific">Mycoplasmopsis mustelae</name>
    <dbReference type="NCBI Taxonomy" id="171289"/>
    <lineage>
        <taxon>Bacteria</taxon>
        <taxon>Bacillati</taxon>
        <taxon>Mycoplasmatota</taxon>
        <taxon>Mycoplasmoidales</taxon>
        <taxon>Metamycoplasmataceae</taxon>
        <taxon>Mycoplasmopsis</taxon>
    </lineage>
</organism>
<feature type="transmembrane region" description="Helical" evidence="10">
    <location>
        <begin position="34"/>
        <end position="61"/>
    </location>
</feature>
<feature type="domain" description="ABC transporter" evidence="11">
    <location>
        <begin position="357"/>
        <end position="591"/>
    </location>
</feature>
<dbReference type="InterPro" id="IPR039421">
    <property type="entry name" value="Type_1_exporter"/>
</dbReference>
<dbReference type="Pfam" id="PF00005">
    <property type="entry name" value="ABC_tran"/>
    <property type="match status" value="1"/>
</dbReference>
<dbReference type="GO" id="GO:0005886">
    <property type="term" value="C:plasma membrane"/>
    <property type="evidence" value="ECO:0007669"/>
    <property type="project" value="UniProtKB-SubCell"/>
</dbReference>
<comment type="caution">
    <text evidence="13">The sequence shown here is derived from an EMBL/GenBank/DDBJ whole genome shotgun (WGS) entry which is preliminary data.</text>
</comment>
<dbReference type="InterPro" id="IPR003593">
    <property type="entry name" value="AAA+_ATPase"/>
</dbReference>
<keyword evidence="14" id="KW-1185">Reference proteome</keyword>
<dbReference type="SMART" id="SM00382">
    <property type="entry name" value="AAA"/>
    <property type="match status" value="1"/>
</dbReference>
<dbReference type="CDD" id="cd18548">
    <property type="entry name" value="ABC_6TM_Tm287_like"/>
    <property type="match status" value="1"/>
</dbReference>
<dbReference type="InterPro" id="IPR027417">
    <property type="entry name" value="P-loop_NTPase"/>
</dbReference>
<feature type="transmembrane region" description="Helical" evidence="10">
    <location>
        <begin position="160"/>
        <end position="177"/>
    </location>
</feature>
<dbReference type="Gene3D" id="3.40.50.300">
    <property type="entry name" value="P-loop containing nucleotide triphosphate hydrolases"/>
    <property type="match status" value="1"/>
</dbReference>
<dbReference type="Gene3D" id="1.20.1560.10">
    <property type="entry name" value="ABC transporter type 1, transmembrane domain"/>
    <property type="match status" value="1"/>
</dbReference>
<dbReference type="PANTHER" id="PTHR43394">
    <property type="entry name" value="ATP-DEPENDENT PERMEASE MDL1, MITOCHONDRIAL"/>
    <property type="match status" value="1"/>
</dbReference>
<keyword evidence="8 10" id="KW-1133">Transmembrane helix</keyword>
<dbReference type="PANTHER" id="PTHR43394:SF1">
    <property type="entry name" value="ATP-BINDING CASSETTE SUB-FAMILY B MEMBER 10, MITOCHONDRIAL"/>
    <property type="match status" value="1"/>
</dbReference>
<evidence type="ECO:0000256" key="3">
    <source>
        <dbReference type="ARBA" id="ARBA00022448"/>
    </source>
</evidence>
<proteinExistence type="inferred from homology"/>
<evidence type="ECO:0000256" key="5">
    <source>
        <dbReference type="ARBA" id="ARBA00022692"/>
    </source>
</evidence>
<evidence type="ECO:0000256" key="8">
    <source>
        <dbReference type="ARBA" id="ARBA00022989"/>
    </source>
</evidence>
<dbReference type="AlphaFoldDB" id="A0A4R7UE17"/>
<dbReference type="PROSITE" id="PS50893">
    <property type="entry name" value="ABC_TRANSPORTER_2"/>
    <property type="match status" value="1"/>
</dbReference>